<organism evidence="1 2">
    <name type="scientific">Lelliottia amnigena</name>
    <name type="common">Enterobacter amnigenus</name>
    <dbReference type="NCBI Taxonomy" id="61646"/>
    <lineage>
        <taxon>Bacteria</taxon>
        <taxon>Pseudomonadati</taxon>
        <taxon>Pseudomonadota</taxon>
        <taxon>Gammaproteobacteria</taxon>
        <taxon>Enterobacterales</taxon>
        <taxon>Enterobacteriaceae</taxon>
        <taxon>Lelliottia</taxon>
    </lineage>
</organism>
<reference evidence="1" key="1">
    <citation type="submission" date="2020-12" db="EMBL/GenBank/DDBJ databases">
        <title>Draft genome sequence of Enterobacter spp., Lelliottia spp. and Serratia spp. isolated from drinking water reservoirs and lakes.</title>
        <authorList>
            <person name="Reitter C."/>
            <person name="Neuhaus K."/>
            <person name="Huegler M."/>
        </authorList>
    </citation>
    <scope>NUCLEOTIDE SEQUENCE</scope>
    <source>
        <strain evidence="1">TZW15</strain>
    </source>
</reference>
<dbReference type="AlphaFoldDB" id="A0AAP2AF08"/>
<evidence type="ECO:0000313" key="2">
    <source>
        <dbReference type="Proteomes" id="UP000653275"/>
    </source>
</evidence>
<protein>
    <submittedName>
        <fullName evidence="1">Uncharacterized protein</fullName>
    </submittedName>
</protein>
<comment type="caution">
    <text evidence="1">The sequence shown here is derived from an EMBL/GenBank/DDBJ whole genome shotgun (WGS) entry which is preliminary data.</text>
</comment>
<sequence length="276" mass="32988">MFSIHDVQPVERYIKKLRDEGVRSPTDFYIRELSLQPGFRTRILYPEVLSEYWETFRLTEQRFIAHLYEQYPVWKYYLLIIRKRSKKTVCVTNLQQAVMDNNWNVDDFFSYLIEDINSLDEISEGLDIIKDFKTYQSADAFEASCYFFVLAHKYLCFDDFKLEYHNAICEALEHQGEFKGWAAAMLYKNEAYEKFFKKDKGLGIFKFYAFKFLEEAYINGDKYKTDVEVQGKLNDFLRGVSEEKNTGPVDFSVKIKNWYDAKDSDLKKLIKRLVHR</sequence>
<dbReference type="EMBL" id="JAENMS010000005">
    <property type="protein sequence ID" value="MBL5935277.1"/>
    <property type="molecule type" value="Genomic_DNA"/>
</dbReference>
<proteinExistence type="predicted"/>
<gene>
    <name evidence="1" type="ORF">I7V27_12600</name>
</gene>
<evidence type="ECO:0000313" key="1">
    <source>
        <dbReference type="EMBL" id="MBL5935277.1"/>
    </source>
</evidence>
<dbReference type="Proteomes" id="UP000653275">
    <property type="component" value="Unassembled WGS sequence"/>
</dbReference>
<name>A0AAP2AF08_LELAM</name>
<accession>A0AAP2AF08</accession>
<dbReference type="RefSeq" id="WP_202665870.1">
    <property type="nucleotide sequence ID" value="NZ_JAENMR010000005.1"/>
</dbReference>